<feature type="transmembrane region" description="Helical" evidence="1">
    <location>
        <begin position="275"/>
        <end position="293"/>
    </location>
</feature>
<feature type="transmembrane region" description="Helical" evidence="1">
    <location>
        <begin position="158"/>
        <end position="179"/>
    </location>
</feature>
<keyword evidence="1" id="KW-0812">Transmembrane</keyword>
<evidence type="ECO:0000313" key="3">
    <source>
        <dbReference type="Proteomes" id="UP000664617"/>
    </source>
</evidence>
<proteinExistence type="predicted"/>
<evidence type="ECO:0008006" key="4">
    <source>
        <dbReference type="Google" id="ProtNLM"/>
    </source>
</evidence>
<accession>A0ABS3IAG4</accession>
<feature type="transmembrane region" description="Helical" evidence="1">
    <location>
        <begin position="21"/>
        <end position="41"/>
    </location>
</feature>
<keyword evidence="3" id="KW-1185">Reference proteome</keyword>
<name>A0ABS3IAG4_9MICO</name>
<comment type="caution">
    <text evidence="2">The sequence shown here is derived from an EMBL/GenBank/DDBJ whole genome shotgun (WGS) entry which is preliminary data.</text>
</comment>
<feature type="transmembrane region" description="Helical" evidence="1">
    <location>
        <begin position="213"/>
        <end position="233"/>
    </location>
</feature>
<organism evidence="2 3">
    <name type="scientific">Myceligenerans salitolerans</name>
    <dbReference type="NCBI Taxonomy" id="1230528"/>
    <lineage>
        <taxon>Bacteria</taxon>
        <taxon>Bacillati</taxon>
        <taxon>Actinomycetota</taxon>
        <taxon>Actinomycetes</taxon>
        <taxon>Micrococcales</taxon>
        <taxon>Promicromonosporaceae</taxon>
        <taxon>Myceligenerans</taxon>
    </lineage>
</organism>
<sequence>MNGETRAGDPGLARRRWWLRAGVMLAAAAAWLLVAVAPQVFLLVRADEPSVPAVSSFVTGMVAGGTAAGCLAALVRRRAGEVIAGRHTAAVWAAGAAAVGTLGTAVGTFLLAGGVLEGWWPSGAEAGSETVAGLAVVALAATTGGLALGLLTALGPVWLRACAAGVPILFAQDALAIVLPEFPGAHLGTSWLVAVLVGVALGTSVAAGRPWTWAMWVPALALVWLAQSLLPAISATLQQVHVGAEFLRAYPFEPFRVLGEYLQLTLIDPGAHGPASMWVVALVVGVAVAGWRLRAPR</sequence>
<protein>
    <recommendedName>
        <fullName evidence="4">ABC transporter permease</fullName>
    </recommendedName>
</protein>
<dbReference type="EMBL" id="JAFMPK010000046">
    <property type="protein sequence ID" value="MBO0609993.1"/>
    <property type="molecule type" value="Genomic_DNA"/>
</dbReference>
<feature type="transmembrane region" description="Helical" evidence="1">
    <location>
        <begin position="87"/>
        <end position="111"/>
    </location>
</feature>
<evidence type="ECO:0000256" key="1">
    <source>
        <dbReference type="SAM" id="Phobius"/>
    </source>
</evidence>
<gene>
    <name evidence="2" type="ORF">J0911_13255</name>
</gene>
<reference evidence="2 3" key="1">
    <citation type="submission" date="2021-03" db="EMBL/GenBank/DDBJ databases">
        <authorList>
            <person name="Xin L."/>
        </authorList>
    </citation>
    <scope>NUCLEOTIDE SEQUENCE [LARGE SCALE GENOMIC DNA]</scope>
    <source>
        <strain evidence="2 3">XHU 5031</strain>
    </source>
</reference>
<keyword evidence="1" id="KW-1133">Transmembrane helix</keyword>
<feature type="transmembrane region" description="Helical" evidence="1">
    <location>
        <begin position="131"/>
        <end position="151"/>
    </location>
</feature>
<reference evidence="3" key="2">
    <citation type="submission" date="2023-07" db="EMBL/GenBank/DDBJ databases">
        <title>Myceligenerans salitolerans sp. nov., a halotolerant actinomycete isolated from a salt lake in Xinjiang, China.</title>
        <authorList>
            <person name="Guan T."/>
        </authorList>
    </citation>
    <scope>NUCLEOTIDE SEQUENCE [LARGE SCALE GENOMIC DNA]</scope>
    <source>
        <strain evidence="3">XHU 5031</strain>
    </source>
</reference>
<dbReference type="RefSeq" id="WP_207275933.1">
    <property type="nucleotide sequence ID" value="NZ_JAFMPK010000046.1"/>
</dbReference>
<feature type="transmembrane region" description="Helical" evidence="1">
    <location>
        <begin position="185"/>
        <end position="206"/>
    </location>
</feature>
<dbReference type="Proteomes" id="UP000664617">
    <property type="component" value="Unassembled WGS sequence"/>
</dbReference>
<keyword evidence="1" id="KW-0472">Membrane</keyword>
<feature type="transmembrane region" description="Helical" evidence="1">
    <location>
        <begin position="53"/>
        <end position="75"/>
    </location>
</feature>
<evidence type="ECO:0000313" key="2">
    <source>
        <dbReference type="EMBL" id="MBO0609993.1"/>
    </source>
</evidence>